<dbReference type="RefSeq" id="WP_204501646.1">
    <property type="nucleotide sequence ID" value="NZ_JAFBDR010000024.1"/>
</dbReference>
<evidence type="ECO:0000256" key="1">
    <source>
        <dbReference type="SAM" id="Phobius"/>
    </source>
</evidence>
<protein>
    <recommendedName>
        <fullName evidence="4">HEAT repeat domain-containing protein</fullName>
    </recommendedName>
</protein>
<gene>
    <name evidence="2" type="ORF">JOC48_003524</name>
</gene>
<feature type="transmembrane region" description="Helical" evidence="1">
    <location>
        <begin position="6"/>
        <end position="29"/>
    </location>
</feature>
<evidence type="ECO:0000313" key="2">
    <source>
        <dbReference type="EMBL" id="MBM7572976.1"/>
    </source>
</evidence>
<dbReference type="EMBL" id="JAFBDR010000024">
    <property type="protein sequence ID" value="MBM7572976.1"/>
    <property type="molecule type" value="Genomic_DNA"/>
</dbReference>
<name>A0ABS2N4C2_9BACI</name>
<dbReference type="InterPro" id="IPR016024">
    <property type="entry name" value="ARM-type_fold"/>
</dbReference>
<reference evidence="2 3" key="1">
    <citation type="submission" date="2021-01" db="EMBL/GenBank/DDBJ databases">
        <title>Genomic Encyclopedia of Type Strains, Phase IV (KMG-IV): sequencing the most valuable type-strain genomes for metagenomic binning, comparative biology and taxonomic classification.</title>
        <authorList>
            <person name="Goeker M."/>
        </authorList>
    </citation>
    <scope>NUCLEOTIDE SEQUENCE [LARGE SCALE GENOMIC DNA]</scope>
    <source>
        <strain evidence="2 3">DSM 23711</strain>
    </source>
</reference>
<evidence type="ECO:0000313" key="3">
    <source>
        <dbReference type="Proteomes" id="UP001296943"/>
    </source>
</evidence>
<proteinExistence type="predicted"/>
<dbReference type="Proteomes" id="UP001296943">
    <property type="component" value="Unassembled WGS sequence"/>
</dbReference>
<sequence length="388" mass="45301">MFINLQAAYWMIGILLMLMLTVAVITLIIKLNKKRFKKKEEKCLSGFRSYLDYLQIQLDNEARLRSPRNPLSYFEKEVLQKTLLQWVDRLDGIHRQKLLTLCEDIGLIEHNRKRLRSRWTITRIDAAYHLGILRDSGSTPELFSMLYQEKFKSSVYIIARSIAQTSKEPNEIKGLIQYLVENGNENIHLIADISKESSLDLRSVYVSFLYEEQAQLNKVGLISLQDQIELDLPENIHSFVQSDDKGIRILAAKLLMTSMVLKEQDIREYLQFPDWEIRNLFTEWIGNSELIQYAELLKDRVQDSNWLVSRSSAKSLVQLGSRGFEILCEIAVGLYGERGRKVANEFIEEDLKQSIDRFSQLNDMTVYNNKLYTYQKYFGKNDDLTKAI</sequence>
<keyword evidence="3" id="KW-1185">Reference proteome</keyword>
<keyword evidence="1" id="KW-0812">Transmembrane</keyword>
<accession>A0ABS2N4C2</accession>
<evidence type="ECO:0008006" key="4">
    <source>
        <dbReference type="Google" id="ProtNLM"/>
    </source>
</evidence>
<keyword evidence="1" id="KW-1133">Transmembrane helix</keyword>
<organism evidence="2 3">
    <name type="scientific">Aquibacillus albus</name>
    <dbReference type="NCBI Taxonomy" id="1168171"/>
    <lineage>
        <taxon>Bacteria</taxon>
        <taxon>Bacillati</taxon>
        <taxon>Bacillota</taxon>
        <taxon>Bacilli</taxon>
        <taxon>Bacillales</taxon>
        <taxon>Bacillaceae</taxon>
        <taxon>Aquibacillus</taxon>
    </lineage>
</organism>
<keyword evidence="1" id="KW-0472">Membrane</keyword>
<dbReference type="SUPFAM" id="SSF48371">
    <property type="entry name" value="ARM repeat"/>
    <property type="match status" value="1"/>
</dbReference>
<comment type="caution">
    <text evidence="2">The sequence shown here is derived from an EMBL/GenBank/DDBJ whole genome shotgun (WGS) entry which is preliminary data.</text>
</comment>